<dbReference type="Pfam" id="PF13369">
    <property type="entry name" value="Transglut_core2"/>
    <property type="match status" value="1"/>
</dbReference>
<comment type="caution">
    <text evidence="3">The sequence shown here is derived from an EMBL/GenBank/DDBJ whole genome shotgun (WGS) entry which is preliminary data.</text>
</comment>
<comment type="similarity">
    <text evidence="1">Belongs to the UPF0162 family.</text>
</comment>
<dbReference type="Pfam" id="PF13371">
    <property type="entry name" value="TPR_9"/>
    <property type="match status" value="1"/>
</dbReference>
<evidence type="ECO:0000256" key="1">
    <source>
        <dbReference type="ARBA" id="ARBA00007100"/>
    </source>
</evidence>
<keyword evidence="4" id="KW-1185">Reference proteome</keyword>
<dbReference type="RefSeq" id="WP_089514675.1">
    <property type="nucleotide sequence ID" value="NZ_NJGG01000001.1"/>
</dbReference>
<evidence type="ECO:0000259" key="2">
    <source>
        <dbReference type="Pfam" id="PF13369"/>
    </source>
</evidence>
<proteinExistence type="inferred from homology"/>
<name>A0A229FUF4_9BURK</name>
<dbReference type="InterPro" id="IPR032698">
    <property type="entry name" value="SirB1_N"/>
</dbReference>
<evidence type="ECO:0000313" key="3">
    <source>
        <dbReference type="EMBL" id="OXL15636.1"/>
    </source>
</evidence>
<evidence type="ECO:0000313" key="4">
    <source>
        <dbReference type="Proteomes" id="UP000215188"/>
    </source>
</evidence>
<feature type="domain" description="Protein SirB1 N-terminal" evidence="2">
    <location>
        <begin position="40"/>
        <end position="197"/>
    </location>
</feature>
<gene>
    <name evidence="3" type="ORF">AOC33_00620</name>
</gene>
<accession>A0A229FUF4</accession>
<dbReference type="PANTHER" id="PTHR31350">
    <property type="entry name" value="SI:DKEY-261L7.2"/>
    <property type="match status" value="1"/>
</dbReference>
<sequence length="280" mass="32266">MPTQQLDYFASLVSEDDHFPLTESAIAIAQHAYPDLVVQHVFDELDLLGDKLKQRVTHEMAGIQKLQILKNFFYKELGFGPNRNDYYDPNNSYLHSVLETRRGIPISLALVFMEIGQQIGLNIKGVSFPNHFMVRLSLPQGEVILDPLTGTSLSKEELQQMLDPYLDAQGYRGEYQLPLSAFLRSSSSREILSRFLRNLKAIYTQQERWERLLGVQQRLVILLPDALEEIRDRGIALAQLDYIRPAIEDMQTYLDGTEEASDLDEIRAQIIELEEQHRHH</sequence>
<reference evidence="3 4" key="1">
    <citation type="submission" date="2017-06" db="EMBL/GenBank/DDBJ databases">
        <title>Reclassification of a Polynucleobacter cosmopolitanus strain isolated from tropical Lake Victoria as Polynucleobacter victoriensis comb. nov.</title>
        <authorList>
            <person name="Hahn M.W."/>
        </authorList>
    </citation>
    <scope>NUCLEOTIDE SEQUENCE [LARGE SCALE GENOMIC DNA]</scope>
    <source>
        <strain evidence="3 4">MWH-MoIso2</strain>
    </source>
</reference>
<dbReference type="AlphaFoldDB" id="A0A229FUF4"/>
<dbReference type="OrthoDB" id="232498at2"/>
<organism evidence="3 4">
    <name type="scientific">Polynucleobacter cosmopolitanus</name>
    <dbReference type="NCBI Taxonomy" id="351345"/>
    <lineage>
        <taxon>Bacteria</taxon>
        <taxon>Pseudomonadati</taxon>
        <taxon>Pseudomonadota</taxon>
        <taxon>Betaproteobacteria</taxon>
        <taxon>Burkholderiales</taxon>
        <taxon>Burkholderiaceae</taxon>
        <taxon>Polynucleobacter</taxon>
    </lineage>
</organism>
<dbReference type="Proteomes" id="UP000215188">
    <property type="component" value="Unassembled WGS sequence"/>
</dbReference>
<dbReference type="EMBL" id="NJGG01000001">
    <property type="protein sequence ID" value="OXL15636.1"/>
    <property type="molecule type" value="Genomic_DNA"/>
</dbReference>
<dbReference type="PANTHER" id="PTHR31350:SF21">
    <property type="entry name" value="F-BOX ONLY PROTEIN 21"/>
    <property type="match status" value="1"/>
</dbReference>
<protein>
    <recommendedName>
        <fullName evidence="2">Protein SirB1 N-terminal domain-containing protein</fullName>
    </recommendedName>
</protein>